<organism evidence="5 6">
    <name type="scientific">Sus scrofa</name>
    <name type="common">Pig</name>
    <dbReference type="NCBI Taxonomy" id="9823"/>
    <lineage>
        <taxon>Eukaryota</taxon>
        <taxon>Metazoa</taxon>
        <taxon>Chordata</taxon>
        <taxon>Craniata</taxon>
        <taxon>Vertebrata</taxon>
        <taxon>Euteleostomi</taxon>
        <taxon>Mammalia</taxon>
        <taxon>Eutheria</taxon>
        <taxon>Laurasiatheria</taxon>
        <taxon>Artiodactyla</taxon>
        <taxon>Suina</taxon>
        <taxon>Suidae</taxon>
        <taxon>Sus</taxon>
    </lineage>
</organism>
<evidence type="ECO:0000313" key="5">
    <source>
        <dbReference type="Ensembl" id="ENSSSCP00015006522.1"/>
    </source>
</evidence>
<evidence type="ECO:0000313" key="6">
    <source>
        <dbReference type="Proteomes" id="UP000694726"/>
    </source>
</evidence>
<evidence type="ECO:0008006" key="7">
    <source>
        <dbReference type="Google" id="ProtNLM"/>
    </source>
</evidence>
<dbReference type="PANTHER" id="PTHR28676:SF1">
    <property type="entry name" value="ALK AND LTK LIGAND 1"/>
    <property type="match status" value="1"/>
</dbReference>
<reference evidence="5" key="1">
    <citation type="submission" date="2025-08" db="UniProtKB">
        <authorList>
            <consortium name="Ensembl"/>
        </authorList>
    </citation>
    <scope>IDENTIFICATION</scope>
</reference>
<evidence type="ECO:0000256" key="1">
    <source>
        <dbReference type="ARBA" id="ARBA00004613"/>
    </source>
</evidence>
<dbReference type="GO" id="GO:0030298">
    <property type="term" value="F:receptor signaling protein tyrosine kinase activator activity"/>
    <property type="evidence" value="ECO:0007669"/>
    <property type="project" value="InterPro"/>
</dbReference>
<dbReference type="GO" id="GO:0030971">
    <property type="term" value="F:receptor tyrosine kinase binding"/>
    <property type="evidence" value="ECO:0007669"/>
    <property type="project" value="InterPro"/>
</dbReference>
<dbReference type="GO" id="GO:0005125">
    <property type="term" value="F:cytokine activity"/>
    <property type="evidence" value="ECO:0007669"/>
    <property type="project" value="UniProtKB-ARBA"/>
</dbReference>
<keyword evidence="3" id="KW-0732">Signal</keyword>
<evidence type="ECO:0000256" key="2">
    <source>
        <dbReference type="ARBA" id="ARBA00022525"/>
    </source>
</evidence>
<dbReference type="Pfam" id="PF15129">
    <property type="entry name" value="ALKL1_2"/>
    <property type="match status" value="1"/>
</dbReference>
<dbReference type="PANTHER" id="PTHR28676">
    <property type="entry name" value="ALK AND LTK LIGAND 2-RELATED"/>
    <property type="match status" value="1"/>
</dbReference>
<protein>
    <recommendedName>
        <fullName evidence="7">ALK and LTK ligand 1</fullName>
    </recommendedName>
</protein>
<comment type="subcellular location">
    <subcellularLocation>
        <location evidence="1">Secreted</location>
    </subcellularLocation>
</comment>
<evidence type="ECO:0000256" key="3">
    <source>
        <dbReference type="ARBA" id="ARBA00022729"/>
    </source>
</evidence>
<dbReference type="Ensembl" id="ENSSSCT00015016731.1">
    <property type="protein sequence ID" value="ENSSSCP00015006522.1"/>
    <property type="gene ID" value="ENSSSCG00015012686.1"/>
</dbReference>
<keyword evidence="2" id="KW-0964">Secreted</keyword>
<dbReference type="InterPro" id="IPR029364">
    <property type="entry name" value="ALKL1/2"/>
</dbReference>
<name>A0A8D0MNM7_PIG</name>
<accession>A0A8D0MNM7</accession>
<comment type="similarity">
    <text evidence="4">Belongs to the ALKAL family.</text>
</comment>
<sequence length="157" mass="17706">MISQGSCKACFVCAISWTCWKHQSLERLFEQLGLLFGVCDDETSLWGGLTPNTIISSLLYSPGRPGGRRDARVVGEEPKPWPSLPAASRSAEIFPRDLNLKDKFIKHFTGPVTFSAECRKHFHRLYHNTRDCSTPAYYKRCARLLKRLAASPLCSQT</sequence>
<evidence type="ECO:0000256" key="4">
    <source>
        <dbReference type="ARBA" id="ARBA00033741"/>
    </source>
</evidence>
<proteinExistence type="inferred from homology"/>
<dbReference type="GO" id="GO:0005576">
    <property type="term" value="C:extracellular region"/>
    <property type="evidence" value="ECO:0007669"/>
    <property type="project" value="UniProtKB-SubCell"/>
</dbReference>
<dbReference type="AlphaFoldDB" id="A0A8D0MNM7"/>
<dbReference type="Proteomes" id="UP000694726">
    <property type="component" value="Unplaced"/>
</dbReference>